<dbReference type="SUPFAM" id="SSF52096">
    <property type="entry name" value="ClpP/crotonase"/>
    <property type="match status" value="1"/>
</dbReference>
<name>A0ABU3K4B1_9BACT</name>
<dbReference type="Gene3D" id="3.90.226.10">
    <property type="entry name" value="2-enoyl-CoA Hydratase, Chain A, domain 1"/>
    <property type="match status" value="1"/>
</dbReference>
<dbReference type="Pfam" id="PF00378">
    <property type="entry name" value="ECH_1"/>
    <property type="match status" value="1"/>
</dbReference>
<protein>
    <submittedName>
        <fullName evidence="1">Enoyl-CoA hydratase-related protein</fullName>
    </submittedName>
</protein>
<dbReference type="Proteomes" id="UP001250932">
    <property type="component" value="Unassembled WGS sequence"/>
</dbReference>
<keyword evidence="2" id="KW-1185">Reference proteome</keyword>
<comment type="caution">
    <text evidence="1">The sequence shown here is derived from an EMBL/GenBank/DDBJ whole genome shotgun (WGS) entry which is preliminary data.</text>
</comment>
<dbReference type="PANTHER" id="PTHR43459">
    <property type="entry name" value="ENOYL-COA HYDRATASE"/>
    <property type="match status" value="1"/>
</dbReference>
<organism evidence="1 2">
    <name type="scientific">Candidatus Nitronereus thalassa</name>
    <dbReference type="NCBI Taxonomy" id="3020898"/>
    <lineage>
        <taxon>Bacteria</taxon>
        <taxon>Pseudomonadati</taxon>
        <taxon>Nitrospirota</taxon>
        <taxon>Nitrospiria</taxon>
        <taxon>Nitrospirales</taxon>
        <taxon>Nitrospiraceae</taxon>
        <taxon>Candidatus Nitronereus</taxon>
    </lineage>
</organism>
<accession>A0ABU3K4B1</accession>
<evidence type="ECO:0000313" key="1">
    <source>
        <dbReference type="EMBL" id="MDT7041216.1"/>
    </source>
</evidence>
<proteinExistence type="predicted"/>
<reference evidence="1 2" key="1">
    <citation type="journal article" date="2023" name="ISME J.">
        <title>Cultivation and genomic characterization of novel and ubiquitous marine nitrite-oxidizing bacteria from the Nitrospirales.</title>
        <authorList>
            <person name="Mueller A.J."/>
            <person name="Daebeler A."/>
            <person name="Herbold C.W."/>
            <person name="Kirkegaard R.H."/>
            <person name="Daims H."/>
        </authorList>
    </citation>
    <scope>NUCLEOTIDE SEQUENCE [LARGE SCALE GENOMIC DNA]</scope>
    <source>
        <strain evidence="1 2">EB</strain>
    </source>
</reference>
<dbReference type="CDD" id="cd06558">
    <property type="entry name" value="crotonase-like"/>
    <property type="match status" value="1"/>
</dbReference>
<dbReference type="RefSeq" id="WP_313831572.1">
    <property type="nucleotide sequence ID" value="NZ_JAQOUE010000001.1"/>
</dbReference>
<dbReference type="InterPro" id="IPR029045">
    <property type="entry name" value="ClpP/crotonase-like_dom_sf"/>
</dbReference>
<gene>
    <name evidence="1" type="ORF">PPG34_02560</name>
</gene>
<sequence length="265" mass="29407">MKSMSLQSEQPILFQGPWVTLKVGTPKSPYFTRECFENLKLVIELTKAEKKFKAIVLEGEGRYFSAGASRQALLKSRPNTSILHYAGEVPQLLMAAPVPTIAVMKGHAVGGGFILGLLCDIPLMAEESLYGVNFMALGFSPGMGSTFILEEAIGAPFARRLLLTGALVKGREFKKAGGPLSATVCARADLDSQVTQILAALEDIPRDVLETYKHALRKKREQLLRKALDDERVMQYQIFSKPQTIPHIERHYPVSKKDDFKKDRT</sequence>
<dbReference type="PANTHER" id="PTHR43459:SF1">
    <property type="entry name" value="EG:BACN32G11.4 PROTEIN"/>
    <property type="match status" value="1"/>
</dbReference>
<evidence type="ECO:0000313" key="2">
    <source>
        <dbReference type="Proteomes" id="UP001250932"/>
    </source>
</evidence>
<dbReference type="EMBL" id="JAQOUE010000001">
    <property type="protein sequence ID" value="MDT7041216.1"/>
    <property type="molecule type" value="Genomic_DNA"/>
</dbReference>
<dbReference type="InterPro" id="IPR001753">
    <property type="entry name" value="Enoyl-CoA_hydra/iso"/>
</dbReference>